<organism evidence="2">
    <name type="scientific">Palpitomonas bilix</name>
    <dbReference type="NCBI Taxonomy" id="652834"/>
    <lineage>
        <taxon>Eukaryota</taxon>
        <taxon>Eukaryota incertae sedis</taxon>
    </lineage>
</organism>
<evidence type="ECO:0000256" key="1">
    <source>
        <dbReference type="SAM" id="MobiDB-lite"/>
    </source>
</evidence>
<dbReference type="SUPFAM" id="SSF118310">
    <property type="entry name" value="AN1-like Zinc finger"/>
    <property type="match status" value="1"/>
</dbReference>
<evidence type="ECO:0008006" key="3">
    <source>
        <dbReference type="Google" id="ProtNLM"/>
    </source>
</evidence>
<dbReference type="EMBL" id="HBIB01003882">
    <property type="protein sequence ID" value="CAE0240330.1"/>
    <property type="molecule type" value="Transcribed_RNA"/>
</dbReference>
<reference evidence="2" key="1">
    <citation type="submission" date="2021-01" db="EMBL/GenBank/DDBJ databases">
        <authorList>
            <person name="Corre E."/>
            <person name="Pelletier E."/>
            <person name="Niang G."/>
            <person name="Scheremetjew M."/>
            <person name="Finn R."/>
            <person name="Kale V."/>
            <person name="Holt S."/>
            <person name="Cochrane G."/>
            <person name="Meng A."/>
            <person name="Brown T."/>
            <person name="Cohen L."/>
        </authorList>
    </citation>
    <scope>NUCLEOTIDE SEQUENCE</scope>
    <source>
        <strain evidence="2">NIES-2562</strain>
    </source>
</reference>
<evidence type="ECO:0000313" key="2">
    <source>
        <dbReference type="EMBL" id="CAE0240330.1"/>
    </source>
</evidence>
<accession>A0A7S3G162</accession>
<protein>
    <recommendedName>
        <fullName evidence="3">AN1-type domain-containing protein</fullName>
    </recommendedName>
</protein>
<feature type="region of interest" description="Disordered" evidence="1">
    <location>
        <begin position="43"/>
        <end position="63"/>
    </location>
</feature>
<dbReference type="InterPro" id="IPR035896">
    <property type="entry name" value="AN1-like_Znf"/>
</dbReference>
<feature type="compositionally biased region" description="Low complexity" evidence="1">
    <location>
        <begin position="51"/>
        <end position="63"/>
    </location>
</feature>
<sequence>MVGCKHKDYLTRCDGCGELYCENHRLDLIHRCIEVKQRAEVEKEHQKKSAKATSSTLSMKSSSIQARKKAMQDKVEMMKRKSKAQKLADDIPDEYKTFVDFTFGTHEKDAEVAQHNLDSMFPVCVCVNKRWTVSKTLALLFETLSKKNGAEKLQTIFNTILPFTAEGDRISLDSSWLKLEKVLGSPSRVVLQAVKAT</sequence>
<dbReference type="AlphaFoldDB" id="A0A7S3G162"/>
<dbReference type="Gene3D" id="4.10.1110.10">
    <property type="entry name" value="AN1-like Zinc finger"/>
    <property type="match status" value="1"/>
</dbReference>
<proteinExistence type="predicted"/>
<gene>
    <name evidence="2" type="ORF">PBIL07802_LOCUS2484</name>
</gene>
<name>A0A7S3G162_9EUKA</name>